<dbReference type="Pfam" id="PF13181">
    <property type="entry name" value="TPR_8"/>
    <property type="match status" value="1"/>
</dbReference>
<reference evidence="2" key="1">
    <citation type="submission" date="2022-11" db="EMBL/GenBank/DDBJ databases">
        <title>Centuries of genome instability and evolution in soft-shell clam transmissible cancer (bioRxiv).</title>
        <authorList>
            <person name="Hart S.F.M."/>
            <person name="Yonemitsu M.A."/>
            <person name="Giersch R.M."/>
            <person name="Beal B.F."/>
            <person name="Arriagada G."/>
            <person name="Davis B.W."/>
            <person name="Ostrander E.A."/>
            <person name="Goff S.P."/>
            <person name="Metzger M.J."/>
        </authorList>
    </citation>
    <scope>NUCLEOTIDE SEQUENCE</scope>
    <source>
        <strain evidence="2">MELC-2E11</strain>
        <tissue evidence="2">Siphon/mantle</tissue>
    </source>
</reference>
<dbReference type="InterPro" id="IPR011990">
    <property type="entry name" value="TPR-like_helical_dom_sf"/>
</dbReference>
<sequence length="524" mass="58150">MGLNDRVLLQRYPWCQTMKETLQIWKDALTSQRAGRHEEAVTTYSTIDSPSARIYYNIACACLNMDQEKNAIENFTKAVQTDQLLAIAYFQRGTIYLKSKSIIKSLSDLKASRDLLRGNTYIDYRPLGLHVLLNLYQILHNLALAGKRDDLTPITVSVDRFFSPPNDVTKTLTNPNTPKIARAKVVTATDTDDMEKSFNFSKKAREIKAAQENSSTSTDRFKPRSPLSPRNWAPFNIRRKFAKQKTSSNEATVTSEPIRGCKSLSDLGSLANASDDVSEQSENKIEFKGARYANYSNWRLSVPEIAQTLSADDVSKLSQMSSKPGRKKSSPFAGVRRLLQKKTNSRKSETIETHPSAISGSRSMSDITSLSQSSLDVFNFSSSSEDEEALTSALKANFFLSSSLDGILSLHHPSQTQTSEPLDLDLTTPVFEPQESIELHCGDSADSRNTKFQSLTNQDSPLSSKQTAIHEVPSIVITDDKIDDVTRSEPTTGKDVTAKRRSRPPPPSYPPPPLPPAVAARMSE</sequence>
<feature type="compositionally biased region" description="Polar residues" evidence="1">
    <location>
        <begin position="356"/>
        <end position="365"/>
    </location>
</feature>
<protein>
    <submittedName>
        <fullName evidence="2">NCF2-like protein</fullName>
    </submittedName>
</protein>
<proteinExistence type="predicted"/>
<gene>
    <name evidence="2" type="ORF">MAR_007953</name>
</gene>
<dbReference type="EMBL" id="CP111015">
    <property type="protein sequence ID" value="WAR01395.1"/>
    <property type="molecule type" value="Genomic_DNA"/>
</dbReference>
<dbReference type="PANTHER" id="PTHR15175:SF0">
    <property type="entry name" value="SH3 DOMAIN-CONTAINING PROTEIN C23A1.17"/>
    <property type="match status" value="1"/>
</dbReference>
<dbReference type="Gene3D" id="1.25.40.10">
    <property type="entry name" value="Tetratricopeptide repeat domain"/>
    <property type="match status" value="1"/>
</dbReference>
<dbReference type="InterPro" id="IPR019734">
    <property type="entry name" value="TPR_rpt"/>
</dbReference>
<feature type="region of interest" description="Disordered" evidence="1">
    <location>
        <begin position="441"/>
        <end position="524"/>
    </location>
</feature>
<dbReference type="InterPro" id="IPR051864">
    <property type="entry name" value="NCF2_NOXA1"/>
</dbReference>
<dbReference type="PANTHER" id="PTHR15175">
    <property type="entry name" value="NEUTROPHIL CYTOSOLIC FACTOR 2, NEUTROPHIL NADPH OXIDASE FACTOR 2"/>
    <property type="match status" value="1"/>
</dbReference>
<feature type="compositionally biased region" description="Basic and acidic residues" evidence="1">
    <location>
        <begin position="478"/>
        <end position="487"/>
    </location>
</feature>
<organism evidence="2 3">
    <name type="scientific">Mya arenaria</name>
    <name type="common">Soft-shell clam</name>
    <dbReference type="NCBI Taxonomy" id="6604"/>
    <lineage>
        <taxon>Eukaryota</taxon>
        <taxon>Metazoa</taxon>
        <taxon>Spiralia</taxon>
        <taxon>Lophotrochozoa</taxon>
        <taxon>Mollusca</taxon>
        <taxon>Bivalvia</taxon>
        <taxon>Autobranchia</taxon>
        <taxon>Heteroconchia</taxon>
        <taxon>Euheterodonta</taxon>
        <taxon>Imparidentia</taxon>
        <taxon>Neoheterodontei</taxon>
        <taxon>Myida</taxon>
        <taxon>Myoidea</taxon>
        <taxon>Myidae</taxon>
        <taxon>Mya</taxon>
    </lineage>
</organism>
<dbReference type="SUPFAM" id="SSF48452">
    <property type="entry name" value="TPR-like"/>
    <property type="match status" value="1"/>
</dbReference>
<evidence type="ECO:0000313" key="3">
    <source>
        <dbReference type="Proteomes" id="UP001164746"/>
    </source>
</evidence>
<keyword evidence="3" id="KW-1185">Reference proteome</keyword>
<feature type="region of interest" description="Disordered" evidence="1">
    <location>
        <begin position="316"/>
        <end position="365"/>
    </location>
</feature>
<evidence type="ECO:0000256" key="1">
    <source>
        <dbReference type="SAM" id="MobiDB-lite"/>
    </source>
</evidence>
<dbReference type="SMART" id="SM00028">
    <property type="entry name" value="TPR"/>
    <property type="match status" value="2"/>
</dbReference>
<feature type="region of interest" description="Disordered" evidence="1">
    <location>
        <begin position="205"/>
        <end position="229"/>
    </location>
</feature>
<accession>A0ABY7DVB6</accession>
<feature type="compositionally biased region" description="Polar residues" evidence="1">
    <location>
        <begin position="450"/>
        <end position="467"/>
    </location>
</feature>
<name>A0ABY7DVB6_MYAAR</name>
<dbReference type="Proteomes" id="UP001164746">
    <property type="component" value="Chromosome 4"/>
</dbReference>
<evidence type="ECO:0000313" key="2">
    <source>
        <dbReference type="EMBL" id="WAR01395.1"/>
    </source>
</evidence>
<feature type="compositionally biased region" description="Pro residues" evidence="1">
    <location>
        <begin position="504"/>
        <end position="516"/>
    </location>
</feature>